<proteinExistence type="predicted"/>
<protein>
    <submittedName>
        <fullName evidence="1">Glutamate decarboxylase</fullName>
    </submittedName>
</protein>
<dbReference type="eggNOG" id="COG0076">
    <property type="taxonomic scope" value="Bacteria"/>
</dbReference>
<organism evidence="1 2">
    <name type="scientific">Neobacillus bataviensis LMG 21833</name>
    <dbReference type="NCBI Taxonomy" id="1117379"/>
    <lineage>
        <taxon>Bacteria</taxon>
        <taxon>Bacillati</taxon>
        <taxon>Bacillota</taxon>
        <taxon>Bacilli</taxon>
        <taxon>Bacillales</taxon>
        <taxon>Bacillaceae</taxon>
        <taxon>Neobacillus</taxon>
    </lineage>
</organism>
<gene>
    <name evidence="1" type="ORF">BABA_18427</name>
</gene>
<name>K6DY20_9BACI</name>
<evidence type="ECO:0000313" key="2">
    <source>
        <dbReference type="Proteomes" id="UP000006316"/>
    </source>
</evidence>
<dbReference type="RefSeq" id="WP_007086679.1">
    <property type="nucleotide sequence ID" value="NZ_AJLS01000126.1"/>
</dbReference>
<dbReference type="STRING" id="1117379.BABA_18427"/>
<dbReference type="AlphaFoldDB" id="K6DY20"/>
<sequence length="42" mass="4775">MSNYWKVEPRYVNIAPNRPWMDPEGVLTAVDENTIGVIQTLG</sequence>
<dbReference type="Proteomes" id="UP000006316">
    <property type="component" value="Unassembled WGS sequence"/>
</dbReference>
<reference evidence="1 2" key="1">
    <citation type="journal article" date="2012" name="Front. Microbiol.">
        <title>Redundancy and modularity in membrane-associated dissimilatory nitrate reduction in Bacillus.</title>
        <authorList>
            <person name="Heylen K."/>
            <person name="Keltjens J."/>
        </authorList>
    </citation>
    <scope>NUCLEOTIDE SEQUENCE [LARGE SCALE GENOMIC DNA]</scope>
    <source>
        <strain evidence="2">LMG 21833T</strain>
    </source>
</reference>
<dbReference type="EMBL" id="AJLS01000126">
    <property type="protein sequence ID" value="EKN65766.1"/>
    <property type="molecule type" value="Genomic_DNA"/>
</dbReference>
<accession>K6DY20</accession>
<evidence type="ECO:0000313" key="1">
    <source>
        <dbReference type="EMBL" id="EKN65766.1"/>
    </source>
</evidence>
<keyword evidence="2" id="KW-1185">Reference proteome</keyword>
<comment type="caution">
    <text evidence="1">The sequence shown here is derived from an EMBL/GenBank/DDBJ whole genome shotgun (WGS) entry which is preliminary data.</text>
</comment>
<dbReference type="PATRIC" id="fig|1117379.3.peg.3814"/>